<dbReference type="InterPro" id="IPR036397">
    <property type="entry name" value="RNaseH_sf"/>
</dbReference>
<evidence type="ECO:0000313" key="2">
    <source>
        <dbReference type="EMBL" id="BAY85030.1"/>
    </source>
</evidence>
<sequence>MRVKFWQEISGISAENLIFLDEAGANLSLIRHHARAQKGQRAYSSRPQKRSQNISMIGAIGLNGLISQYSILGATDGLTFEAYISQKLVPKLWKDAYVIMDNCSIHKGKQIEKLIESTGAKLIYLPPYSPDFSPIENCWSKVKNILRSIGARNYPDLAKAIDIAFSQISLKDIFNWFTHCCYCTSLD</sequence>
<gene>
    <name evidence="2" type="ORF">NIES267_45280</name>
    <name evidence="3" type="ORF">NIES267_69460</name>
    <name evidence="4" type="ORF">NIES267_72180</name>
</gene>
<keyword evidence="5" id="KW-1185">Reference proteome</keyword>
<name>A0A1Z4LUU9_9CYAN</name>
<dbReference type="InterPro" id="IPR038717">
    <property type="entry name" value="Tc1-like_DDE_dom"/>
</dbReference>
<dbReference type="Pfam" id="PF13358">
    <property type="entry name" value="DDE_3"/>
    <property type="match status" value="1"/>
</dbReference>
<dbReference type="AlphaFoldDB" id="A0A1Z4LUU9"/>
<dbReference type="PANTHER" id="PTHR46564:SF1">
    <property type="entry name" value="TRANSPOSASE"/>
    <property type="match status" value="1"/>
</dbReference>
<dbReference type="Gene3D" id="3.30.420.10">
    <property type="entry name" value="Ribonuclease H-like superfamily/Ribonuclease H"/>
    <property type="match status" value="1"/>
</dbReference>
<dbReference type="EMBL" id="AP018228">
    <property type="protein sequence ID" value="BAY87694.1"/>
    <property type="molecule type" value="Genomic_DNA"/>
</dbReference>
<dbReference type="InterPro" id="IPR047655">
    <property type="entry name" value="Transpos_IS630-like"/>
</dbReference>
<dbReference type="GO" id="GO:0003676">
    <property type="term" value="F:nucleic acid binding"/>
    <property type="evidence" value="ECO:0007669"/>
    <property type="project" value="InterPro"/>
</dbReference>
<proteinExistence type="predicted"/>
<organism evidence="2 5">
    <name type="scientific">Calothrix parasitica NIES-267</name>
    <dbReference type="NCBI Taxonomy" id="1973488"/>
    <lineage>
        <taxon>Bacteria</taxon>
        <taxon>Bacillati</taxon>
        <taxon>Cyanobacteriota</taxon>
        <taxon>Cyanophyceae</taxon>
        <taxon>Nostocales</taxon>
        <taxon>Calotrichaceae</taxon>
        <taxon>Calothrix</taxon>
    </lineage>
</organism>
<keyword evidence="4" id="KW-0614">Plasmid</keyword>
<dbReference type="EMBL" id="AP018227">
    <property type="protein sequence ID" value="BAY85030.1"/>
    <property type="molecule type" value="Genomic_DNA"/>
</dbReference>
<accession>A0A1Z4LUU9</accession>
<evidence type="ECO:0000313" key="3">
    <source>
        <dbReference type="EMBL" id="BAY87424.1"/>
    </source>
</evidence>
<feature type="domain" description="Tc1-like transposase DDE" evidence="1">
    <location>
        <begin position="17"/>
        <end position="148"/>
    </location>
</feature>
<geneLocation type="plasmid" evidence="4">
    <name>plasmid1</name>
</geneLocation>
<dbReference type="PANTHER" id="PTHR46564">
    <property type="entry name" value="TRANSPOSASE"/>
    <property type="match status" value="1"/>
</dbReference>
<dbReference type="Proteomes" id="UP000218418">
    <property type="component" value="Plasmid plasmid1"/>
</dbReference>
<geneLocation type="plasmid" evidence="5">
    <name>Plasmid1 dna</name>
</geneLocation>
<evidence type="ECO:0000313" key="5">
    <source>
        <dbReference type="Proteomes" id="UP000218418"/>
    </source>
</evidence>
<evidence type="ECO:0000313" key="4">
    <source>
        <dbReference type="EMBL" id="BAY87694.1"/>
    </source>
</evidence>
<reference evidence="2 5" key="1">
    <citation type="submission" date="2017-06" db="EMBL/GenBank/DDBJ databases">
        <title>Genome sequencing of cyanobaciteial culture collection at National Institute for Environmental Studies (NIES).</title>
        <authorList>
            <person name="Hirose Y."/>
            <person name="Shimura Y."/>
            <person name="Fujisawa T."/>
            <person name="Nakamura Y."/>
            <person name="Kawachi M."/>
        </authorList>
    </citation>
    <scope>NUCLEOTIDE SEQUENCE [LARGE SCALE GENOMIC DNA]</scope>
    <source>
        <strain evidence="2 5">NIES-267</strain>
        <plasmid evidence="4">plasmid1</plasmid>
        <plasmid evidence="5">Plasmid1 dna</plasmid>
    </source>
</reference>
<dbReference type="Proteomes" id="UP000218418">
    <property type="component" value="Chromosome"/>
</dbReference>
<dbReference type="EMBL" id="AP018227">
    <property type="protein sequence ID" value="BAY87424.1"/>
    <property type="molecule type" value="Genomic_DNA"/>
</dbReference>
<protein>
    <submittedName>
        <fullName evidence="2">Transposase and inactivated derivatives-like protein</fullName>
    </submittedName>
</protein>
<dbReference type="NCBIfam" id="NF033545">
    <property type="entry name" value="transpos_IS630"/>
    <property type="match status" value="1"/>
</dbReference>
<evidence type="ECO:0000259" key="1">
    <source>
        <dbReference type="Pfam" id="PF13358"/>
    </source>
</evidence>